<feature type="signal peptide" evidence="2">
    <location>
        <begin position="1"/>
        <end position="25"/>
    </location>
</feature>
<evidence type="ECO:0000256" key="2">
    <source>
        <dbReference type="SAM" id="SignalP"/>
    </source>
</evidence>
<feature type="transmembrane region" description="Helical" evidence="1">
    <location>
        <begin position="138"/>
        <end position="159"/>
    </location>
</feature>
<evidence type="ECO:0000313" key="4">
    <source>
        <dbReference type="Proteomes" id="UP000198287"/>
    </source>
</evidence>
<evidence type="ECO:0000313" key="3">
    <source>
        <dbReference type="EMBL" id="OXA42525.1"/>
    </source>
</evidence>
<name>A0A226DAE9_FOLCA</name>
<protein>
    <submittedName>
        <fullName evidence="3">Uncharacterized protein</fullName>
    </submittedName>
</protein>
<reference evidence="3 4" key="1">
    <citation type="submission" date="2015-12" db="EMBL/GenBank/DDBJ databases">
        <title>The genome of Folsomia candida.</title>
        <authorList>
            <person name="Faddeeva A."/>
            <person name="Derks M.F."/>
            <person name="Anvar Y."/>
            <person name="Smit S."/>
            <person name="Van Straalen N."/>
            <person name="Roelofs D."/>
        </authorList>
    </citation>
    <scope>NUCLEOTIDE SEQUENCE [LARGE SCALE GENOMIC DNA]</scope>
    <source>
        <strain evidence="3 4">VU population</strain>
        <tissue evidence="3">Whole body</tissue>
    </source>
</reference>
<feature type="transmembrane region" description="Helical" evidence="1">
    <location>
        <begin position="79"/>
        <end position="95"/>
    </location>
</feature>
<organism evidence="3 4">
    <name type="scientific">Folsomia candida</name>
    <name type="common">Springtail</name>
    <dbReference type="NCBI Taxonomy" id="158441"/>
    <lineage>
        <taxon>Eukaryota</taxon>
        <taxon>Metazoa</taxon>
        <taxon>Ecdysozoa</taxon>
        <taxon>Arthropoda</taxon>
        <taxon>Hexapoda</taxon>
        <taxon>Collembola</taxon>
        <taxon>Entomobryomorpha</taxon>
        <taxon>Isotomoidea</taxon>
        <taxon>Isotomidae</taxon>
        <taxon>Proisotominae</taxon>
        <taxon>Folsomia</taxon>
    </lineage>
</organism>
<accession>A0A226DAE9</accession>
<dbReference type="EMBL" id="LNIX01000026">
    <property type="protein sequence ID" value="OXA42525.1"/>
    <property type="molecule type" value="Genomic_DNA"/>
</dbReference>
<feature type="chain" id="PRO_5012578741" evidence="2">
    <location>
        <begin position="26"/>
        <end position="406"/>
    </location>
</feature>
<keyword evidence="1" id="KW-0812">Transmembrane</keyword>
<keyword evidence="1" id="KW-1133">Transmembrane helix</keyword>
<comment type="caution">
    <text evidence="3">The sequence shown here is derived from an EMBL/GenBank/DDBJ whole genome shotgun (WGS) entry which is preliminary data.</text>
</comment>
<dbReference type="AlphaFoldDB" id="A0A226DAE9"/>
<keyword evidence="2" id="KW-0732">Signal</keyword>
<feature type="transmembrane region" description="Helical" evidence="1">
    <location>
        <begin position="180"/>
        <end position="200"/>
    </location>
</feature>
<feature type="transmembrane region" description="Helical" evidence="1">
    <location>
        <begin position="50"/>
        <end position="67"/>
    </location>
</feature>
<feature type="transmembrane region" description="Helical" evidence="1">
    <location>
        <begin position="278"/>
        <end position="301"/>
    </location>
</feature>
<feature type="transmembrane region" description="Helical" evidence="1">
    <location>
        <begin position="307"/>
        <end position="326"/>
    </location>
</feature>
<dbReference type="Proteomes" id="UP000198287">
    <property type="component" value="Unassembled WGS sequence"/>
</dbReference>
<evidence type="ECO:0000256" key="1">
    <source>
        <dbReference type="SAM" id="Phobius"/>
    </source>
</evidence>
<dbReference type="OrthoDB" id="8297494at2759"/>
<proteinExistence type="predicted"/>
<gene>
    <name evidence="3" type="ORF">Fcan01_22913</name>
</gene>
<sequence>MWTTSFQLFLLHHLRVCVFLKCTLCRWDAASEQIIPAKATLEEILYQKTQLVSGVGYAIGIILKLSVGKDSIAEKCQGVLFLLCLVICILSRWYWPRKGQLSEPCRMLNSCFKYEKVVVKEHGKPAHQPATRDKVMVAFLRLLEMTAFLFPLLVVAIQLHNPCALPFLGSWSPYCVDGDWIPPPLLVHALMLLADFWVWLHFVYDGSFYFVYAYMTSMVAMLDYLEHFEKLIREPRIYPRPKKVPSGPLECRVTRALRTYRCIRLIEKIMNYSMKGQLVPAMIGIVPLIQVFTQFVCIKLYSEIPLPGFLIFPMLLLDSAIVNLVIETMAANVHTNSVRLLAELNFELKSLPRRSKFRKELEACTATRIQFGQNFVDKGTPLVIENYCISQTVSLLLLNSTKTVGK</sequence>
<keyword evidence="4" id="KW-1185">Reference proteome</keyword>
<keyword evidence="1" id="KW-0472">Membrane</keyword>